<evidence type="ECO:0000313" key="1">
    <source>
        <dbReference type="EMBL" id="KXH28310.1"/>
    </source>
</evidence>
<gene>
    <name evidence="1" type="ORF">CSAL01_00844</name>
</gene>
<proteinExistence type="predicted"/>
<organism evidence="1 2">
    <name type="scientific">Colletotrichum salicis</name>
    <dbReference type="NCBI Taxonomy" id="1209931"/>
    <lineage>
        <taxon>Eukaryota</taxon>
        <taxon>Fungi</taxon>
        <taxon>Dikarya</taxon>
        <taxon>Ascomycota</taxon>
        <taxon>Pezizomycotina</taxon>
        <taxon>Sordariomycetes</taxon>
        <taxon>Hypocreomycetidae</taxon>
        <taxon>Glomerellales</taxon>
        <taxon>Glomerellaceae</taxon>
        <taxon>Colletotrichum</taxon>
        <taxon>Colletotrichum acutatum species complex</taxon>
    </lineage>
</organism>
<protein>
    <submittedName>
        <fullName evidence="1">Uncharacterized protein</fullName>
    </submittedName>
</protein>
<sequence>MIKDPIEVNPNKHEYFLNAQARCILAAPSRIPECTVRIRLISIIQFPAKRALGPWAGRGQVQDEIGSRARVRSIHGLSPNILFDFSP</sequence>
<name>A0A135RX98_9PEZI</name>
<reference evidence="1 2" key="1">
    <citation type="submission" date="2014-02" db="EMBL/GenBank/DDBJ databases">
        <title>The genome sequence of Colletotrichum salicis CBS 607.94.</title>
        <authorList>
            <person name="Baroncelli R."/>
            <person name="Thon M.R."/>
        </authorList>
    </citation>
    <scope>NUCLEOTIDE SEQUENCE [LARGE SCALE GENOMIC DNA]</scope>
    <source>
        <strain evidence="1 2">CBS 607.94</strain>
    </source>
</reference>
<dbReference type="AlphaFoldDB" id="A0A135RX98"/>
<keyword evidence="2" id="KW-1185">Reference proteome</keyword>
<evidence type="ECO:0000313" key="2">
    <source>
        <dbReference type="Proteomes" id="UP000070121"/>
    </source>
</evidence>
<comment type="caution">
    <text evidence="1">The sequence shown here is derived from an EMBL/GenBank/DDBJ whole genome shotgun (WGS) entry which is preliminary data.</text>
</comment>
<dbReference type="EMBL" id="JFFI01002626">
    <property type="protein sequence ID" value="KXH28310.1"/>
    <property type="molecule type" value="Genomic_DNA"/>
</dbReference>
<accession>A0A135RX98</accession>
<dbReference type="Proteomes" id="UP000070121">
    <property type="component" value="Unassembled WGS sequence"/>
</dbReference>